<dbReference type="InterPro" id="IPR023210">
    <property type="entry name" value="NADP_OxRdtase_dom"/>
</dbReference>
<dbReference type="Gene3D" id="3.20.20.100">
    <property type="entry name" value="NADP-dependent oxidoreductase domain"/>
    <property type="match status" value="1"/>
</dbReference>
<dbReference type="PANTHER" id="PTHR43827">
    <property type="entry name" value="2,5-DIKETO-D-GLUCONIC ACID REDUCTASE"/>
    <property type="match status" value="1"/>
</dbReference>
<reference evidence="13 14" key="1">
    <citation type="submission" date="2015-11" db="EMBL/GenBank/DDBJ databases">
        <title>The genome of Debaryomyces fabryi.</title>
        <authorList>
            <person name="Tafer H."/>
            <person name="Lopandic K."/>
        </authorList>
    </citation>
    <scope>NUCLEOTIDE SEQUENCE [LARGE SCALE GENOMIC DNA]</scope>
    <source>
        <strain evidence="13 14">CBS 789</strain>
    </source>
</reference>
<keyword evidence="14" id="KW-1185">Reference proteome</keyword>
<feature type="active site" description="Proton donor" evidence="9">
    <location>
        <position position="60"/>
    </location>
</feature>
<dbReference type="Proteomes" id="UP000054251">
    <property type="component" value="Unassembled WGS sequence"/>
</dbReference>
<evidence type="ECO:0000256" key="2">
    <source>
        <dbReference type="ARBA" id="ARBA00022857"/>
    </source>
</evidence>
<evidence type="ECO:0000256" key="3">
    <source>
        <dbReference type="ARBA" id="ARBA00023002"/>
    </source>
</evidence>
<dbReference type="EC" id="1.1.1.358" evidence="6"/>
<dbReference type="PRINTS" id="PR00069">
    <property type="entry name" value="ALDKETRDTASE"/>
</dbReference>
<dbReference type="GO" id="GO:0016652">
    <property type="term" value="F:oxidoreductase activity, acting on NAD(P)H as acceptor"/>
    <property type="evidence" value="ECO:0007669"/>
    <property type="project" value="InterPro"/>
</dbReference>
<comment type="similarity">
    <text evidence="1">Belongs to the aldo/keto reductase family.</text>
</comment>
<keyword evidence="3" id="KW-0560">Oxidoreductase</keyword>
<dbReference type="Pfam" id="PF00248">
    <property type="entry name" value="Aldo_ket_red"/>
    <property type="match status" value="1"/>
</dbReference>
<dbReference type="RefSeq" id="XP_015466850.1">
    <property type="nucleotide sequence ID" value="XM_015612347.1"/>
</dbReference>
<evidence type="ECO:0000313" key="14">
    <source>
        <dbReference type="Proteomes" id="UP000054251"/>
    </source>
</evidence>
<dbReference type="PIRSF" id="PIRSF000097">
    <property type="entry name" value="AKR"/>
    <property type="match status" value="1"/>
</dbReference>
<evidence type="ECO:0000256" key="5">
    <source>
        <dbReference type="ARBA" id="ARBA00051098"/>
    </source>
</evidence>
<dbReference type="InterPro" id="IPR018170">
    <property type="entry name" value="Aldo/ket_reductase_CS"/>
</dbReference>
<gene>
    <name evidence="13" type="ORF">AC631_03518</name>
</gene>
<dbReference type="PANTHER" id="PTHR43827:SF3">
    <property type="entry name" value="NADP-DEPENDENT OXIDOREDUCTASE DOMAIN-CONTAINING PROTEIN"/>
    <property type="match status" value="1"/>
</dbReference>
<dbReference type="GO" id="GO:0042180">
    <property type="term" value="P:ketone metabolic process"/>
    <property type="evidence" value="ECO:0007669"/>
    <property type="project" value="UniProtKB-ARBA"/>
</dbReference>
<dbReference type="AlphaFoldDB" id="A0A0V1PXF4"/>
<protein>
    <recommendedName>
        <fullName evidence="7">2-dehydropantolactone reductase</fullName>
        <ecNumber evidence="6">1.1.1.358</ecNumber>
    </recommendedName>
    <alternativeName>
        <fullName evidence="7">2-dehydropantolactone reductase</fullName>
    </alternativeName>
    <alternativeName>
        <fullName evidence="8">Ketopantoyl-lactone reductase</fullName>
    </alternativeName>
</protein>
<dbReference type="FunFam" id="3.20.20.100:FF:000002">
    <property type="entry name" value="2,5-diketo-D-gluconic acid reductase A"/>
    <property type="match status" value="1"/>
</dbReference>
<dbReference type="PROSITE" id="PS00062">
    <property type="entry name" value="ALDOKETO_REDUCTASE_2"/>
    <property type="match status" value="1"/>
</dbReference>
<dbReference type="GO" id="GO:0047011">
    <property type="term" value="F:2-dehydropantolactone reductase (A-specific) activity"/>
    <property type="evidence" value="ECO:0007669"/>
    <property type="project" value="UniProtKB-ARBA"/>
</dbReference>
<evidence type="ECO:0000256" key="7">
    <source>
        <dbReference type="ARBA" id="ARBA00079693"/>
    </source>
</evidence>
<feature type="binding site" evidence="10">
    <location>
        <position position="124"/>
    </location>
    <ligand>
        <name>substrate</name>
    </ligand>
</feature>
<evidence type="ECO:0000256" key="10">
    <source>
        <dbReference type="PIRSR" id="PIRSR000097-2"/>
    </source>
</evidence>
<dbReference type="CDD" id="cd19120">
    <property type="entry name" value="AKR_AKR3C2-3"/>
    <property type="match status" value="1"/>
</dbReference>
<name>A0A0V1PXF4_9ASCO</name>
<evidence type="ECO:0000313" key="13">
    <source>
        <dbReference type="EMBL" id="KSA00748.1"/>
    </source>
</evidence>
<feature type="site" description="Lowers pKa of active site Tyr" evidence="11">
    <location>
        <position position="85"/>
    </location>
</feature>
<comment type="catalytic activity">
    <reaction evidence="4">
        <text>(R)-pantolactone + NADP(+) = 2-dehydropantolactone + NADPH + H(+)</text>
        <dbReference type="Rhea" id="RHEA:18981"/>
        <dbReference type="ChEBI" id="CHEBI:15378"/>
        <dbReference type="ChEBI" id="CHEBI:16719"/>
        <dbReference type="ChEBI" id="CHEBI:18395"/>
        <dbReference type="ChEBI" id="CHEBI:57783"/>
        <dbReference type="ChEBI" id="CHEBI:58349"/>
        <dbReference type="EC" id="1.1.1.358"/>
    </reaction>
</comment>
<dbReference type="SUPFAM" id="SSF51430">
    <property type="entry name" value="NAD(P)-linked oxidoreductase"/>
    <property type="match status" value="1"/>
</dbReference>
<evidence type="ECO:0000256" key="11">
    <source>
        <dbReference type="PIRSR" id="PIRSR000097-3"/>
    </source>
</evidence>
<evidence type="ECO:0000256" key="1">
    <source>
        <dbReference type="ARBA" id="ARBA00007905"/>
    </source>
</evidence>
<organism evidence="13 14">
    <name type="scientific">Debaryomyces fabryi</name>
    <dbReference type="NCBI Taxonomy" id="58627"/>
    <lineage>
        <taxon>Eukaryota</taxon>
        <taxon>Fungi</taxon>
        <taxon>Dikarya</taxon>
        <taxon>Ascomycota</taxon>
        <taxon>Saccharomycotina</taxon>
        <taxon>Pichiomycetes</taxon>
        <taxon>Debaryomycetaceae</taxon>
        <taxon>Debaryomyces</taxon>
    </lineage>
</organism>
<comment type="catalytic activity">
    <reaction evidence="5">
        <text>isatin + NADPH + H(+) = 3-hydroxyindolin-2-one + NADP(+)</text>
        <dbReference type="Rhea" id="RHEA:68608"/>
        <dbReference type="ChEBI" id="CHEBI:15378"/>
        <dbReference type="ChEBI" id="CHEBI:27539"/>
        <dbReference type="ChEBI" id="CHEBI:28536"/>
        <dbReference type="ChEBI" id="CHEBI:57783"/>
        <dbReference type="ChEBI" id="CHEBI:58349"/>
    </reaction>
</comment>
<evidence type="ECO:0000256" key="4">
    <source>
        <dbReference type="ARBA" id="ARBA00050878"/>
    </source>
</evidence>
<accession>A0A0V1PXF4</accession>
<sequence length="304" mass="34261">MSLQGKSFKLSNGNTIPAIGYGVGTKWFKFGQNQIDDKVVEAVQLAIETGAPHIDGAEIYNTNKEIGQALAKSGVKREDIFITDKYFAGDGSYKARSEEVNPYEALKADLKQFNIDYVDLYLIHAPFIKKETHGFDLVEAWQYLEKLVDDGFAKNIGVSNFTKEDLEVILNSKPKYKPAVNQIEYNAYLQNQTPGIVEFSKSNDILVSAYSPLGPLLKGKPGPIDEYVEKLASKYGKTESQILLRSVLQNGILPITTSSKKERIQASLEIFDFELTQDEVNEINKLGKQKTLRQYWTNEYSKYD</sequence>
<keyword evidence="2" id="KW-0521">NADP</keyword>
<dbReference type="EMBL" id="LMYN01000076">
    <property type="protein sequence ID" value="KSA00748.1"/>
    <property type="molecule type" value="Genomic_DNA"/>
</dbReference>
<comment type="caution">
    <text evidence="13">The sequence shown here is derived from an EMBL/GenBank/DDBJ whole genome shotgun (WGS) entry which is preliminary data.</text>
</comment>
<feature type="domain" description="NADP-dependent oxidoreductase" evidence="12">
    <location>
        <begin position="23"/>
        <end position="286"/>
    </location>
</feature>
<evidence type="ECO:0000256" key="8">
    <source>
        <dbReference type="ARBA" id="ARBA00081322"/>
    </source>
</evidence>
<evidence type="ECO:0000259" key="12">
    <source>
        <dbReference type="Pfam" id="PF00248"/>
    </source>
</evidence>
<dbReference type="InterPro" id="IPR044494">
    <property type="entry name" value="AKR3C2/3"/>
</dbReference>
<dbReference type="OrthoDB" id="416253at2759"/>
<dbReference type="InterPro" id="IPR020471">
    <property type="entry name" value="AKR"/>
</dbReference>
<dbReference type="GeneID" id="26840527"/>
<evidence type="ECO:0000256" key="6">
    <source>
        <dbReference type="ARBA" id="ARBA00066965"/>
    </source>
</evidence>
<evidence type="ECO:0000256" key="9">
    <source>
        <dbReference type="PIRSR" id="PIRSR000097-1"/>
    </source>
</evidence>
<proteinExistence type="inferred from homology"/>
<dbReference type="InterPro" id="IPR036812">
    <property type="entry name" value="NAD(P)_OxRdtase_dom_sf"/>
</dbReference>